<feature type="region of interest" description="Disordered" evidence="1">
    <location>
        <begin position="82"/>
        <end position="133"/>
    </location>
</feature>
<dbReference type="PANTHER" id="PTHR32000:SF3">
    <property type="entry name" value="RIKEN CDNA A830018L16 GENE"/>
    <property type="match status" value="1"/>
</dbReference>
<feature type="compositionally biased region" description="Basic and acidic residues" evidence="1">
    <location>
        <begin position="119"/>
        <end position="133"/>
    </location>
</feature>
<dbReference type="Gene3D" id="1.20.890.10">
    <property type="entry name" value="cAMP-dependent protein kinase regulatory subunit, dimerization-anchoring domain"/>
    <property type="match status" value="1"/>
</dbReference>
<organism evidence="2 3">
    <name type="scientific">Scleropages formosus</name>
    <name type="common">Asian bonytongue</name>
    <name type="synonym">Osteoglossum formosum</name>
    <dbReference type="NCBI Taxonomy" id="113540"/>
    <lineage>
        <taxon>Eukaryota</taxon>
        <taxon>Metazoa</taxon>
        <taxon>Chordata</taxon>
        <taxon>Craniata</taxon>
        <taxon>Vertebrata</taxon>
        <taxon>Euteleostomi</taxon>
        <taxon>Actinopterygii</taxon>
        <taxon>Neopterygii</taxon>
        <taxon>Teleostei</taxon>
        <taxon>Osteoglossocephala</taxon>
        <taxon>Osteoglossomorpha</taxon>
        <taxon>Osteoglossiformes</taxon>
        <taxon>Osteoglossidae</taxon>
        <taxon>Scleropages</taxon>
    </lineage>
</organism>
<dbReference type="OrthoDB" id="9945857at2759"/>
<dbReference type="SUPFAM" id="SSF47391">
    <property type="entry name" value="Dimerization-anchoring domain of cAMP-dependent PK regulatory subunit"/>
    <property type="match status" value="1"/>
</dbReference>
<name>A0A8C9QYP3_SCLFO</name>
<feature type="compositionally biased region" description="Low complexity" evidence="1">
    <location>
        <begin position="238"/>
        <end position="254"/>
    </location>
</feature>
<dbReference type="AlphaFoldDB" id="A0A8C9QYP3"/>
<dbReference type="Proteomes" id="UP000694397">
    <property type="component" value="Chromosome 7"/>
</dbReference>
<accession>A0A8C9QYP3</accession>
<dbReference type="Ensembl" id="ENSSFOT00015000860.2">
    <property type="protein sequence ID" value="ENSSFOP00015000832.2"/>
    <property type="gene ID" value="ENSSFOG00015000519.2"/>
</dbReference>
<dbReference type="Pfam" id="PF17824">
    <property type="entry name" value="DUF5586"/>
    <property type="match status" value="1"/>
</dbReference>
<dbReference type="GeneTree" id="ENSGT00390000005870"/>
<feature type="region of interest" description="Disordered" evidence="1">
    <location>
        <begin position="179"/>
        <end position="267"/>
    </location>
</feature>
<gene>
    <name evidence="2" type="primary">C8orf34</name>
</gene>
<evidence type="ECO:0000313" key="2">
    <source>
        <dbReference type="Ensembl" id="ENSSFOP00015000832.2"/>
    </source>
</evidence>
<keyword evidence="3" id="KW-1185">Reference proteome</keyword>
<evidence type="ECO:0000313" key="3">
    <source>
        <dbReference type="Proteomes" id="UP000694397"/>
    </source>
</evidence>
<dbReference type="CDD" id="cd22980">
    <property type="entry name" value="DD_VEST1"/>
    <property type="match status" value="1"/>
</dbReference>
<evidence type="ECO:0000256" key="1">
    <source>
        <dbReference type="SAM" id="MobiDB-lite"/>
    </source>
</evidence>
<sequence length="465" mass="52278">MASREQSRIEAYLETNKIGPLFEEMMTRLISETPDQPVPFLITHLQGKKGSPVLLKNVLLGSAALWAQTPAHSKGVRWDLNGHEKSWKDHPRRPKKSKSDLEVCNLSPPSPESKSLPRSAEHPCWDSRTRPESNDFDELSHILQESKKLGKALESLSRSKCTRSPCFIMQTCTLRAEPISYNTPPPRPRVIGKWAGREDSDADPLAAEMLHPPLPREKSEDSSPSARLKVEAKRRGLKQQQQQHKKQLAALLSQENSSAGPDPSAAELNIEDEDDAMELMEDLEDLRMEGVTSLAPCRNKVIQVHGSHSSQPQAKLTLNICSRCARLAPSFVLIFLHTWSQHQCEHDTAFSPFLGLVKKLIRNGENASVESACLFLGRKNRLTKQLYYSRGARWCSGLDRVLLSSGSGVRVSLGVPCGRLAPVPRDPVWDKRFRKCVCVYTTVFHSYLLHILGKMWRQAIKLHFP</sequence>
<reference evidence="2" key="3">
    <citation type="submission" date="2025-09" db="UniProtKB">
        <authorList>
            <consortium name="Ensembl"/>
        </authorList>
    </citation>
    <scope>IDENTIFICATION</scope>
</reference>
<proteinExistence type="predicted"/>
<dbReference type="PANTHER" id="PTHR32000">
    <property type="entry name" value="SIMILAR TO HYPOTHETICAL PROTEIN"/>
    <property type="match status" value="1"/>
</dbReference>
<protein>
    <submittedName>
        <fullName evidence="2">Chromosome 8 open reading frame 34</fullName>
    </submittedName>
</protein>
<dbReference type="InterPro" id="IPR040687">
    <property type="entry name" value="DUF5586"/>
</dbReference>
<reference evidence="2 3" key="1">
    <citation type="submission" date="2019-04" db="EMBL/GenBank/DDBJ databases">
        <authorList>
            <consortium name="Wellcome Sanger Institute Data Sharing"/>
        </authorList>
    </citation>
    <scope>NUCLEOTIDE SEQUENCE [LARGE SCALE GENOMIC DNA]</scope>
</reference>
<reference evidence="2" key="2">
    <citation type="submission" date="2025-08" db="UniProtKB">
        <authorList>
            <consortium name="Ensembl"/>
        </authorList>
    </citation>
    <scope>IDENTIFICATION</scope>
</reference>